<keyword evidence="4" id="KW-0472">Membrane</keyword>
<comment type="caution">
    <text evidence="8">The sequence shown here is derived from an EMBL/GenBank/DDBJ whole genome shotgun (WGS) entry which is preliminary data.</text>
</comment>
<gene>
    <name evidence="8" type="ORF">OU798_03895</name>
</gene>
<comment type="similarity">
    <text evidence="2">Belongs to the SusD family.</text>
</comment>
<dbReference type="Pfam" id="PF07980">
    <property type="entry name" value="SusD_RagB"/>
    <property type="match status" value="1"/>
</dbReference>
<dbReference type="Pfam" id="PF14322">
    <property type="entry name" value="SusD-like_3"/>
    <property type="match status" value="1"/>
</dbReference>
<organism evidence="8 9">
    <name type="scientific">Draconibacterium aestuarii</name>
    <dbReference type="NCBI Taxonomy" id="2998507"/>
    <lineage>
        <taxon>Bacteria</taxon>
        <taxon>Pseudomonadati</taxon>
        <taxon>Bacteroidota</taxon>
        <taxon>Bacteroidia</taxon>
        <taxon>Marinilabiliales</taxon>
        <taxon>Prolixibacteraceae</taxon>
        <taxon>Draconibacterium</taxon>
    </lineage>
</organism>
<evidence type="ECO:0000256" key="1">
    <source>
        <dbReference type="ARBA" id="ARBA00004442"/>
    </source>
</evidence>
<evidence type="ECO:0000256" key="2">
    <source>
        <dbReference type="ARBA" id="ARBA00006275"/>
    </source>
</evidence>
<dbReference type="InterPro" id="IPR011990">
    <property type="entry name" value="TPR-like_helical_dom_sf"/>
</dbReference>
<accession>A0A9X3FBF3</accession>
<dbReference type="GO" id="GO:0009279">
    <property type="term" value="C:cell outer membrane"/>
    <property type="evidence" value="ECO:0007669"/>
    <property type="project" value="UniProtKB-SubCell"/>
</dbReference>
<evidence type="ECO:0000256" key="4">
    <source>
        <dbReference type="ARBA" id="ARBA00023136"/>
    </source>
</evidence>
<feature type="domain" description="SusD-like N-terminal" evidence="7">
    <location>
        <begin position="24"/>
        <end position="225"/>
    </location>
</feature>
<keyword evidence="9" id="KW-1185">Reference proteome</keyword>
<keyword evidence="3" id="KW-0732">Signal</keyword>
<dbReference type="AlphaFoldDB" id="A0A9X3FBF3"/>
<dbReference type="CDD" id="cd08977">
    <property type="entry name" value="SusD"/>
    <property type="match status" value="1"/>
</dbReference>
<evidence type="ECO:0000256" key="3">
    <source>
        <dbReference type="ARBA" id="ARBA00022729"/>
    </source>
</evidence>
<keyword evidence="5" id="KW-0998">Cell outer membrane</keyword>
<name>A0A9X3FBF3_9BACT</name>
<evidence type="ECO:0000313" key="8">
    <source>
        <dbReference type="EMBL" id="MCY1719468.1"/>
    </source>
</evidence>
<dbReference type="PROSITE" id="PS51257">
    <property type="entry name" value="PROKAR_LIPOPROTEIN"/>
    <property type="match status" value="1"/>
</dbReference>
<feature type="domain" description="RagB/SusD" evidence="6">
    <location>
        <begin position="264"/>
        <end position="511"/>
    </location>
</feature>
<reference evidence="8" key="1">
    <citation type="submission" date="2022-11" db="EMBL/GenBank/DDBJ databases">
        <title>Marilongibacter aestuarii gen. nov., sp. nov., isolated from tidal flat sediment.</title>
        <authorList>
            <person name="Jiayan W."/>
        </authorList>
    </citation>
    <scope>NUCLEOTIDE SEQUENCE</scope>
    <source>
        <strain evidence="8">Z1-6</strain>
    </source>
</reference>
<proteinExistence type="inferred from homology"/>
<dbReference type="Gene3D" id="1.25.40.390">
    <property type="match status" value="1"/>
</dbReference>
<evidence type="ECO:0000313" key="9">
    <source>
        <dbReference type="Proteomes" id="UP001145087"/>
    </source>
</evidence>
<protein>
    <submittedName>
        <fullName evidence="8">RagB/SusD family nutrient uptake outer membrane protein</fullName>
    </submittedName>
</protein>
<comment type="subcellular location">
    <subcellularLocation>
        <location evidence="1">Cell outer membrane</location>
    </subcellularLocation>
</comment>
<evidence type="ECO:0000259" key="7">
    <source>
        <dbReference type="Pfam" id="PF14322"/>
    </source>
</evidence>
<dbReference type="InterPro" id="IPR012944">
    <property type="entry name" value="SusD_RagB_dom"/>
</dbReference>
<dbReference type="SUPFAM" id="SSF48452">
    <property type="entry name" value="TPR-like"/>
    <property type="match status" value="1"/>
</dbReference>
<sequence>MKNIKKYLFIFVLAVGFSACTEGWLELSNPNLQTTETFWQTDADFAKGVTAAYQSLAVYDGTFLRFAPFALDARADDVWSPSPWDVLSNTGSFKLANNSIMQNWLWIGFFGVNHRANQVLDYIDDVEFEDATKKDQYKGEALFLRGLANFYLVTFFENIPLVTTSIYVDNDKDYFPTQAAPEEVWAQIISDWTEAANLLPATYDASETGRATKGAALAYLGKAYLTNHDYTNAAVQFEKVKGMGYDLVANYADNFNEAGENNSESVFEIQFSREVGGTVLGWVGAPAADWSLTTARAITYTMSPFGWGDAACTQWIFDEFKAEKTIENEDDPRLRTSIFYAGDVLYGQEFDTVFFATPNALGVKKYSNFDSGRADEKDWRSGINERLMRYSDVLLMLAECEIQEGNIPAAAQLMTTVRDRANLPDRTAEFAAMSKDAIMEQLAHERALEFCFEGHRFDDIQRWGWLDNPTKLAELQQHDSEFLGYVPGREFFSIPQAQIEVNGNFKQNDGY</sequence>
<evidence type="ECO:0000259" key="6">
    <source>
        <dbReference type="Pfam" id="PF07980"/>
    </source>
</evidence>
<dbReference type="EMBL" id="JAPOHD010000007">
    <property type="protein sequence ID" value="MCY1719468.1"/>
    <property type="molecule type" value="Genomic_DNA"/>
</dbReference>
<dbReference type="RefSeq" id="WP_343331805.1">
    <property type="nucleotide sequence ID" value="NZ_JAPOHD010000007.1"/>
</dbReference>
<dbReference type="InterPro" id="IPR033985">
    <property type="entry name" value="SusD-like_N"/>
</dbReference>
<evidence type="ECO:0000256" key="5">
    <source>
        <dbReference type="ARBA" id="ARBA00023237"/>
    </source>
</evidence>
<dbReference type="Proteomes" id="UP001145087">
    <property type="component" value="Unassembled WGS sequence"/>
</dbReference>